<feature type="compositionally biased region" description="Basic and acidic residues" evidence="1">
    <location>
        <begin position="639"/>
        <end position="659"/>
    </location>
</feature>
<evidence type="ECO:0000259" key="2">
    <source>
        <dbReference type="SMART" id="SM00974"/>
    </source>
</evidence>
<dbReference type="Pfam" id="PF10544">
    <property type="entry name" value="T5orf172"/>
    <property type="match status" value="1"/>
</dbReference>
<feature type="compositionally biased region" description="Polar residues" evidence="1">
    <location>
        <begin position="667"/>
        <end position="677"/>
    </location>
</feature>
<dbReference type="InterPro" id="IPR018306">
    <property type="entry name" value="Phage_T5_Orf172_DNA-bd"/>
</dbReference>
<proteinExistence type="predicted"/>
<reference evidence="3 4" key="1">
    <citation type="submission" date="2024-07" db="EMBL/GenBank/DDBJ databases">
        <title>Section-level genome sequencing and comparative genomics of Aspergillus sections Usti and Cavernicolus.</title>
        <authorList>
            <consortium name="Lawrence Berkeley National Laboratory"/>
            <person name="Nybo J.L."/>
            <person name="Vesth T.C."/>
            <person name="Theobald S."/>
            <person name="Frisvad J.C."/>
            <person name="Larsen T.O."/>
            <person name="Kjaerboelling I."/>
            <person name="Rothschild-Mancinelli K."/>
            <person name="Lyhne E.K."/>
            <person name="Kogle M.E."/>
            <person name="Barry K."/>
            <person name="Clum A."/>
            <person name="Na H."/>
            <person name="Ledsgaard L."/>
            <person name="Lin J."/>
            <person name="Lipzen A."/>
            <person name="Kuo A."/>
            <person name="Riley R."/>
            <person name="Mondo S."/>
            <person name="LaButti K."/>
            <person name="Haridas S."/>
            <person name="Pangalinan J."/>
            <person name="Salamov A.A."/>
            <person name="Simmons B.A."/>
            <person name="Magnuson J.K."/>
            <person name="Chen J."/>
            <person name="Drula E."/>
            <person name="Henrissat B."/>
            <person name="Wiebenga A."/>
            <person name="Lubbers R.J."/>
            <person name="Gomes A.C."/>
            <person name="Macurrencykelacurrency M.R."/>
            <person name="Stajich J."/>
            <person name="Grigoriev I.V."/>
            <person name="Mortensen U.H."/>
            <person name="De vries R.P."/>
            <person name="Baker S.E."/>
            <person name="Andersen M.R."/>
        </authorList>
    </citation>
    <scope>NUCLEOTIDE SEQUENCE [LARGE SCALE GENOMIC DNA]</scope>
    <source>
        <strain evidence="3 4">CBS 756.74</strain>
    </source>
</reference>
<dbReference type="RefSeq" id="XP_070903904.1">
    <property type="nucleotide sequence ID" value="XM_071044448.1"/>
</dbReference>
<feature type="compositionally biased region" description="Basic and acidic residues" evidence="1">
    <location>
        <begin position="415"/>
        <end position="424"/>
    </location>
</feature>
<sequence length="722" mass="81284">MSELRFAELRPLVADSCFTSDPRCAMILSPGKGRCMQQISQCAAKVQKLHDRLCDNEDVDEATQAHVLKKIAKFTLCDVHRKTEDIAAAVEQWQSQIRAQIYPAESAAPQTPKAEKGTEERLIEFVSYTGTKSKIDPDDPQQIDAKVRDILTRKIAKQDKHVSYLYVFSRKEVEVKRFYKIGLTHDLPTRQTDLEKCYGPLELHCFAQCPNVGMIENVVHAELLQYRRKHSCKEVKCDTNEHTEWFEAPLDDIIDTVTAWSLYARLLYRCGSSLDGNNQSVPMPGWLTRPDRWRRFALGEATRWMDEIPSNVTVILEKEMPPRTTETEAVDDPDSEPESTFSTPAGLSDMTPATTPGTDPELYDDENDDYGLTPTPAARHITPDLVNENERDSDNGVRRPAKRLERKLFSSGKNLDSRRRRESSSDESPSISSAGGASAAHSDAGSVADTSSTDTPSSGIIDTKVRKALEKYARAPKDKDKGTIYLTVHAKRKTYKIFHRGPDSPRRNSSCYSKADHSFAITCSNKARVQSLVLAQFEGRVRWDTCGYDRCRTEHKDWIHAPVEDLKASLCAWSELVEVGYDISDIPKEGDLSQEENRWTKWASEKAAARREDEARRKEGKDTNKKKLAKSKRHTAGTAREDEPPSDSDGERSSVEEHRRIPRAPSDSPSDPNSQTGGDVRPGFLRRVSTAVEQARKARRSRVSSFKDKGKEGFGKVANKFK</sequence>
<evidence type="ECO:0000313" key="4">
    <source>
        <dbReference type="Proteomes" id="UP001610444"/>
    </source>
</evidence>
<protein>
    <recommendedName>
        <fullName evidence="2">Bacteriophage T5 Orf172 DNA-binding domain-containing protein</fullName>
    </recommendedName>
</protein>
<feature type="compositionally biased region" description="Polar residues" evidence="1">
    <location>
        <begin position="449"/>
        <end position="459"/>
    </location>
</feature>
<evidence type="ECO:0000313" key="3">
    <source>
        <dbReference type="EMBL" id="KAL2858940.1"/>
    </source>
</evidence>
<feature type="region of interest" description="Disordered" evidence="1">
    <location>
        <begin position="603"/>
        <end position="722"/>
    </location>
</feature>
<gene>
    <name evidence="3" type="ORF">BJX68DRAFT_262463</name>
</gene>
<dbReference type="Proteomes" id="UP001610444">
    <property type="component" value="Unassembled WGS sequence"/>
</dbReference>
<dbReference type="EMBL" id="JBFXLR010000004">
    <property type="protein sequence ID" value="KAL2858940.1"/>
    <property type="molecule type" value="Genomic_DNA"/>
</dbReference>
<feature type="compositionally biased region" description="Acidic residues" evidence="1">
    <location>
        <begin position="328"/>
        <end position="337"/>
    </location>
</feature>
<feature type="compositionally biased region" description="Basic and acidic residues" evidence="1">
    <location>
        <begin position="388"/>
        <end position="408"/>
    </location>
</feature>
<keyword evidence="4" id="KW-1185">Reference proteome</keyword>
<dbReference type="GeneID" id="98159612"/>
<comment type="caution">
    <text evidence="3">The sequence shown here is derived from an EMBL/GenBank/DDBJ whole genome shotgun (WGS) entry which is preliminary data.</text>
</comment>
<organism evidence="3 4">
    <name type="scientific">Aspergillus pseudodeflectus</name>
    <dbReference type="NCBI Taxonomy" id="176178"/>
    <lineage>
        <taxon>Eukaryota</taxon>
        <taxon>Fungi</taxon>
        <taxon>Dikarya</taxon>
        <taxon>Ascomycota</taxon>
        <taxon>Pezizomycotina</taxon>
        <taxon>Eurotiomycetes</taxon>
        <taxon>Eurotiomycetidae</taxon>
        <taxon>Eurotiales</taxon>
        <taxon>Aspergillaceae</taxon>
        <taxon>Aspergillus</taxon>
        <taxon>Aspergillus subgen. Nidulantes</taxon>
    </lineage>
</organism>
<feature type="region of interest" description="Disordered" evidence="1">
    <location>
        <begin position="315"/>
        <end position="459"/>
    </location>
</feature>
<accession>A0ABR4L350</accession>
<name>A0ABR4L350_9EURO</name>
<feature type="compositionally biased region" description="Basic and acidic residues" evidence="1">
    <location>
        <begin position="603"/>
        <end position="625"/>
    </location>
</feature>
<feature type="compositionally biased region" description="Basic and acidic residues" evidence="1">
    <location>
        <begin position="705"/>
        <end position="714"/>
    </location>
</feature>
<feature type="compositionally biased region" description="Basic residues" evidence="1">
    <location>
        <begin position="626"/>
        <end position="635"/>
    </location>
</feature>
<dbReference type="SMART" id="SM00974">
    <property type="entry name" value="T5orf172"/>
    <property type="match status" value="1"/>
</dbReference>
<feature type="compositionally biased region" description="Low complexity" evidence="1">
    <location>
        <begin position="426"/>
        <end position="448"/>
    </location>
</feature>
<feature type="domain" description="Bacteriophage T5 Orf172 DNA-binding" evidence="2">
    <location>
        <begin position="173"/>
        <end position="260"/>
    </location>
</feature>
<evidence type="ECO:0000256" key="1">
    <source>
        <dbReference type="SAM" id="MobiDB-lite"/>
    </source>
</evidence>
<feature type="compositionally biased region" description="Polar residues" evidence="1">
    <location>
        <begin position="338"/>
        <end position="357"/>
    </location>
</feature>